<reference evidence="3" key="1">
    <citation type="submission" date="2015-07" db="EMBL/GenBank/DDBJ databases">
        <authorList>
            <person name="Rodrigo-Torres Lidia"/>
            <person name="Arahal R.David."/>
        </authorList>
    </citation>
    <scope>NUCLEOTIDE SEQUENCE [LARGE SCALE GENOMIC DNA]</scope>
    <source>
        <strain evidence="3">CECT 5096</strain>
    </source>
</reference>
<dbReference type="STRING" id="311410.LA5095_05616"/>
<feature type="region of interest" description="Disordered" evidence="1">
    <location>
        <begin position="440"/>
        <end position="470"/>
    </location>
</feature>
<gene>
    <name evidence="2" type="ORF">LA5096_01885</name>
</gene>
<dbReference type="EMBL" id="CXWC01000004">
    <property type="protein sequence ID" value="CTQ68726.1"/>
    <property type="molecule type" value="Genomic_DNA"/>
</dbReference>
<organism evidence="2 3">
    <name type="scientific">Roseibium album</name>
    <dbReference type="NCBI Taxonomy" id="311410"/>
    <lineage>
        <taxon>Bacteria</taxon>
        <taxon>Pseudomonadati</taxon>
        <taxon>Pseudomonadota</taxon>
        <taxon>Alphaproteobacteria</taxon>
        <taxon>Hyphomicrobiales</taxon>
        <taxon>Stappiaceae</taxon>
        <taxon>Roseibium</taxon>
    </lineage>
</organism>
<evidence type="ECO:0000256" key="1">
    <source>
        <dbReference type="SAM" id="MobiDB-lite"/>
    </source>
</evidence>
<evidence type="ECO:0000313" key="2">
    <source>
        <dbReference type="EMBL" id="CTQ68726.1"/>
    </source>
</evidence>
<keyword evidence="3" id="KW-1185">Reference proteome</keyword>
<feature type="region of interest" description="Disordered" evidence="1">
    <location>
        <begin position="482"/>
        <end position="512"/>
    </location>
</feature>
<proteinExistence type="predicted"/>
<dbReference type="Gene3D" id="3.10.170.10">
    <property type="match status" value="1"/>
</dbReference>
<feature type="compositionally biased region" description="Basic residues" evidence="1">
    <location>
        <begin position="499"/>
        <end position="510"/>
    </location>
</feature>
<dbReference type="OrthoDB" id="178184at2"/>
<name>A0A0M6ZJ58_9HYPH</name>
<sequence>MEKHIPRNRCLRVYSFDPSLASDIATWGINEITISVPWEIDEDGESRLQPGPIGEYIEVIDFDPASELFYKPVDLNDRNLLGQNGLPASETNPQFHQQMVYAVAMATIDHFEKAFGRKVFWANNIIREPKYREQFVERLRIYSHALRAQNAFYSPSKKALLFGYFPVTSKDEKNTPGTTVFTCLSHDIIVHEMSHALLDGIHPRFNEASNPDVHAFHEAFADVVAIFQRFSYEGVLESQISRTRGDLAGENLLAQLAQQFGRATGRGTALHDALGGLDPKTGHWIPRLPDPKALEGIYEPHARGAILVAAVFRAFTLVYHHRVADLFRLSTGGTGILPDGAIHPDLVGCLAGEAREIAARILRMCIRGLDYCPPVDLTFGDYLRAVVTADWEFNREDPDDCRVAFVQSFREWGIAPAGIRSMSVDALIWDEYATAGAKHDLREMQGTGDGETKKRTPDAQMLSSRRREYRENYSKHKRLLHQGYYETGEEDAPSERSGRKSQPRRRRKIQSIKGWGDRKAIWASAQDSTYPIWAWLNDPENEEVASVLNLELDPNIAPPTVYRNSRGNPTVEVHAVRPILRRPYELTGEVSLVVEVLQRRRGFFDNDEQQVMDKPGQIHDRTYRGDFTYRAGCTFFLNPETLDIYSVIRTPGTISNDVELARMRAWLTGEEIPLHHAFDRGPLSLSEEADPYRNEPFALLHEHDEE</sequence>
<evidence type="ECO:0000313" key="3">
    <source>
        <dbReference type="Proteomes" id="UP000049983"/>
    </source>
</evidence>
<dbReference type="Proteomes" id="UP000049983">
    <property type="component" value="Unassembled WGS sequence"/>
</dbReference>
<dbReference type="AlphaFoldDB" id="A0A0M6ZJ58"/>
<dbReference type="CDD" id="cd09598">
    <property type="entry name" value="M4_like"/>
    <property type="match status" value="1"/>
</dbReference>
<protein>
    <recommendedName>
        <fullName evidence="4">Peptidase S8</fullName>
    </recommendedName>
</protein>
<accession>A0A0M6ZJ58</accession>
<evidence type="ECO:0008006" key="4">
    <source>
        <dbReference type="Google" id="ProtNLM"/>
    </source>
</evidence>
<dbReference type="GeneID" id="97669287"/>
<dbReference type="SUPFAM" id="SSF55486">
    <property type="entry name" value="Metalloproteases ('zincins'), catalytic domain"/>
    <property type="match status" value="1"/>
</dbReference>
<dbReference type="RefSeq" id="WP_055661743.1">
    <property type="nucleotide sequence ID" value="NZ_CXWA01000013.1"/>
</dbReference>